<dbReference type="SUPFAM" id="SSF53335">
    <property type="entry name" value="S-adenosyl-L-methionine-dependent methyltransferases"/>
    <property type="match status" value="1"/>
</dbReference>
<feature type="compositionally biased region" description="Low complexity" evidence="1">
    <location>
        <begin position="501"/>
        <end position="519"/>
    </location>
</feature>
<feature type="compositionally biased region" description="Pro residues" evidence="1">
    <location>
        <begin position="408"/>
        <end position="421"/>
    </location>
</feature>
<dbReference type="InterPro" id="IPR025789">
    <property type="entry name" value="DOT1_dom"/>
</dbReference>
<feature type="compositionally biased region" description="Low complexity" evidence="1">
    <location>
        <begin position="465"/>
        <end position="486"/>
    </location>
</feature>
<feature type="compositionally biased region" description="Basic residues" evidence="1">
    <location>
        <begin position="422"/>
        <end position="431"/>
    </location>
</feature>
<evidence type="ECO:0000256" key="1">
    <source>
        <dbReference type="SAM" id="MobiDB-lite"/>
    </source>
</evidence>
<dbReference type="AlphaFoldDB" id="A0A7S1U7X2"/>
<evidence type="ECO:0000313" key="3">
    <source>
        <dbReference type="EMBL" id="CAD9258812.1"/>
    </source>
</evidence>
<feature type="region of interest" description="Disordered" evidence="1">
    <location>
        <begin position="42"/>
        <end position="66"/>
    </location>
</feature>
<organism evidence="3">
    <name type="scientific">Phaeomonas parva</name>
    <dbReference type="NCBI Taxonomy" id="124430"/>
    <lineage>
        <taxon>Eukaryota</taxon>
        <taxon>Sar</taxon>
        <taxon>Stramenopiles</taxon>
        <taxon>Ochrophyta</taxon>
        <taxon>Pinguiophyceae</taxon>
        <taxon>Pinguiochrysidales</taxon>
        <taxon>Pinguiochrysidaceae</taxon>
        <taxon>Phaeomonas</taxon>
    </lineage>
</organism>
<name>A0A7S1U7X2_9STRA</name>
<proteinExistence type="predicted"/>
<dbReference type="Pfam" id="PF08123">
    <property type="entry name" value="DOT1"/>
    <property type="match status" value="1"/>
</dbReference>
<evidence type="ECO:0000259" key="2">
    <source>
        <dbReference type="Pfam" id="PF08123"/>
    </source>
</evidence>
<feature type="region of interest" description="Disordered" evidence="1">
    <location>
        <begin position="393"/>
        <end position="528"/>
    </location>
</feature>
<dbReference type="GO" id="GO:0031151">
    <property type="term" value="F:histone H3K79 methyltransferase activity"/>
    <property type="evidence" value="ECO:0007669"/>
    <property type="project" value="InterPro"/>
</dbReference>
<dbReference type="InterPro" id="IPR029063">
    <property type="entry name" value="SAM-dependent_MTases_sf"/>
</dbReference>
<feature type="domain" description="DOT1" evidence="2">
    <location>
        <begin position="152"/>
        <end position="221"/>
    </location>
</feature>
<feature type="compositionally biased region" description="Low complexity" evidence="1">
    <location>
        <begin position="432"/>
        <end position="445"/>
    </location>
</feature>
<sequence length="621" mass="67686">MGSVTSSAPNQPAQTMAYNQTRALHMRSTAFYVIERPGAEADAESIELPPPYRQLPPPRRESNVSNSIPAHTRFFSTANADEIKDEREDGFRLNSHVEEEDWDYVEEVSEAHCFAQALLFIIYGSKIQETGHRTEGHVCVTSEDKAMAKRLGARLLYGEMLPRGVNRACGRDRLNLETTSTFYDLGMGLGKVCLQVFIQHPHLKLVYGVELSRARYDGAAAAARKLARIWPSQFRVVRDDDDAITVQRLEPRDGTFRSLQFRFGSLLDVTHLHNADVVFLETEIPQESVGLLSMLLATMRPKAQILSYMDLRKVWVPLDGEQFPIGCPFRQMPYNVSNADRFETSWSVRRGHHFTIFEKLPNNFESDDVQQVIMRDTSPICAGMDRRHTIKNSADADATNAVAQPKTPTGPTPAHGAPPQPRKLRPNKKARSGFLSLFSSGSPPLQASPIRTSNARKPGVQKLRAAMSSASASSSPSSSTSAASGSRPFSREQEPPVARPSDSTSLSSGSTDVTSLSHSRGARTPTPAYYDEAFNAEDEEDEVDCNQCFRLLGTRSAPQSLHYPHNGSAGVSGAGAVGAGGGGSVADGSTDGGANTHGGCSAVATEWPQLADLDTGAEFHH</sequence>
<dbReference type="Gene3D" id="3.40.50.150">
    <property type="entry name" value="Vaccinia Virus protein VP39"/>
    <property type="match status" value="1"/>
</dbReference>
<feature type="compositionally biased region" description="Pro residues" evidence="1">
    <location>
        <begin position="48"/>
        <end position="57"/>
    </location>
</feature>
<protein>
    <recommendedName>
        <fullName evidence="2">DOT1 domain-containing protein</fullName>
    </recommendedName>
</protein>
<accession>A0A7S1U7X2</accession>
<reference evidence="3" key="1">
    <citation type="submission" date="2021-01" db="EMBL/GenBank/DDBJ databases">
        <authorList>
            <person name="Corre E."/>
            <person name="Pelletier E."/>
            <person name="Niang G."/>
            <person name="Scheremetjew M."/>
            <person name="Finn R."/>
            <person name="Kale V."/>
            <person name="Holt S."/>
            <person name="Cochrane G."/>
            <person name="Meng A."/>
            <person name="Brown T."/>
            <person name="Cohen L."/>
        </authorList>
    </citation>
    <scope>NUCLEOTIDE SEQUENCE</scope>
    <source>
        <strain evidence="3">CCMP2877</strain>
    </source>
</reference>
<dbReference type="EMBL" id="HBGJ01026973">
    <property type="protein sequence ID" value="CAD9258812.1"/>
    <property type="molecule type" value="Transcribed_RNA"/>
</dbReference>
<gene>
    <name evidence="3" type="ORF">PPAR1163_LOCUS17185</name>
</gene>